<reference evidence="1 2" key="1">
    <citation type="journal article" date="2023" name="J. Hered.">
        <title>Chromosome-level genome of the wood stork (Mycteria americana) provides insight into avian chromosome evolution.</title>
        <authorList>
            <person name="Flamio R. Jr."/>
            <person name="Ramstad K.M."/>
        </authorList>
    </citation>
    <scope>NUCLEOTIDE SEQUENCE [LARGE SCALE GENOMIC DNA]</scope>
    <source>
        <strain evidence="1">JAX WOST 10</strain>
    </source>
</reference>
<accession>A0AAN7N6I6</accession>
<comment type="caution">
    <text evidence="1">The sequence shown here is derived from an EMBL/GenBank/DDBJ whole genome shotgun (WGS) entry which is preliminary data.</text>
</comment>
<dbReference type="Proteomes" id="UP001333110">
    <property type="component" value="Unassembled WGS sequence"/>
</dbReference>
<evidence type="ECO:0000313" key="1">
    <source>
        <dbReference type="EMBL" id="KAK4820275.1"/>
    </source>
</evidence>
<organism evidence="1 2">
    <name type="scientific">Mycteria americana</name>
    <name type="common">Wood stork</name>
    <dbReference type="NCBI Taxonomy" id="33587"/>
    <lineage>
        <taxon>Eukaryota</taxon>
        <taxon>Metazoa</taxon>
        <taxon>Chordata</taxon>
        <taxon>Craniata</taxon>
        <taxon>Vertebrata</taxon>
        <taxon>Euteleostomi</taxon>
        <taxon>Archelosauria</taxon>
        <taxon>Archosauria</taxon>
        <taxon>Dinosauria</taxon>
        <taxon>Saurischia</taxon>
        <taxon>Theropoda</taxon>
        <taxon>Coelurosauria</taxon>
        <taxon>Aves</taxon>
        <taxon>Neognathae</taxon>
        <taxon>Neoaves</taxon>
        <taxon>Aequornithes</taxon>
        <taxon>Ciconiiformes</taxon>
        <taxon>Ciconiidae</taxon>
        <taxon>Mycteria</taxon>
    </lineage>
</organism>
<evidence type="ECO:0000313" key="2">
    <source>
        <dbReference type="Proteomes" id="UP001333110"/>
    </source>
</evidence>
<dbReference type="AlphaFoldDB" id="A0AAN7N6I6"/>
<name>A0AAN7N6I6_MYCAM</name>
<gene>
    <name evidence="1" type="ORF">QYF61_022845</name>
</gene>
<sequence>MSKSLVQSGCTRALIFTPVNSSDDFHSKETLRNVLCNAFRNMLKLATNVGKGQAKADVWSSSRALVLDDLDGAGCSWSDETSEEVFPREFPYEQFPDLLHVSSPRGFQPRFGDHIHWRTLEDGKKEAAARRGWGSGVHTVTGCLVLGGNHSVIALSSGTPHRTVSLCQTCPAAS</sequence>
<dbReference type="EMBL" id="JAUNZN010000006">
    <property type="protein sequence ID" value="KAK4820275.1"/>
    <property type="molecule type" value="Genomic_DNA"/>
</dbReference>
<proteinExistence type="predicted"/>
<keyword evidence="2" id="KW-1185">Reference proteome</keyword>
<protein>
    <submittedName>
        <fullName evidence="1">Uncharacterized protein</fullName>
    </submittedName>
</protein>